<dbReference type="Proteomes" id="UP000507470">
    <property type="component" value="Unassembled WGS sequence"/>
</dbReference>
<dbReference type="CDD" id="cd09274">
    <property type="entry name" value="RNase_HI_RT_Ty3"/>
    <property type="match status" value="1"/>
</dbReference>
<keyword evidence="2" id="KW-0808">Transferase</keyword>
<keyword evidence="4" id="KW-0540">Nuclease</keyword>
<dbReference type="Pfam" id="PF17921">
    <property type="entry name" value="Integrase_H2C2"/>
    <property type="match status" value="1"/>
</dbReference>
<dbReference type="GO" id="GO:0015074">
    <property type="term" value="P:DNA integration"/>
    <property type="evidence" value="ECO:0007669"/>
    <property type="project" value="InterPro"/>
</dbReference>
<dbReference type="GO" id="GO:0005634">
    <property type="term" value="C:nucleus"/>
    <property type="evidence" value="ECO:0007669"/>
    <property type="project" value="UniProtKB-SubCell"/>
</dbReference>
<proteinExistence type="predicted"/>
<dbReference type="PROSITE" id="PS50013">
    <property type="entry name" value="CHROMO_2"/>
    <property type="match status" value="1"/>
</dbReference>
<evidence type="ECO:0000256" key="8">
    <source>
        <dbReference type="SAM" id="MobiDB-lite"/>
    </source>
</evidence>
<dbReference type="Gene3D" id="3.30.420.10">
    <property type="entry name" value="Ribonuclease H-like superfamily/Ribonuclease H"/>
    <property type="match status" value="1"/>
</dbReference>
<dbReference type="EMBL" id="CACVKT020003460">
    <property type="protein sequence ID" value="CAC5383964.1"/>
    <property type="molecule type" value="Genomic_DNA"/>
</dbReference>
<dbReference type="PANTHER" id="PTHR37984">
    <property type="entry name" value="PROTEIN CBG26694"/>
    <property type="match status" value="1"/>
</dbReference>
<dbReference type="InterPro" id="IPR043502">
    <property type="entry name" value="DNA/RNA_pol_sf"/>
</dbReference>
<gene>
    <name evidence="11" type="ORF">MCOR_19655</name>
</gene>
<keyword evidence="5" id="KW-0255">Endonuclease</keyword>
<dbReference type="InterPro" id="IPR016197">
    <property type="entry name" value="Chromo-like_dom_sf"/>
</dbReference>
<dbReference type="FunFam" id="3.10.20.370:FF:000001">
    <property type="entry name" value="Retrovirus-related Pol polyprotein from transposon 17.6-like protein"/>
    <property type="match status" value="1"/>
</dbReference>
<dbReference type="Gene3D" id="3.30.70.270">
    <property type="match status" value="1"/>
</dbReference>
<evidence type="ECO:0000256" key="3">
    <source>
        <dbReference type="ARBA" id="ARBA00022695"/>
    </source>
</evidence>
<keyword evidence="12" id="KW-1185">Reference proteome</keyword>
<dbReference type="InterPro" id="IPR012337">
    <property type="entry name" value="RNaseH-like_sf"/>
</dbReference>
<feature type="compositionally biased region" description="Polar residues" evidence="8">
    <location>
        <begin position="22"/>
        <end position="33"/>
    </location>
</feature>
<dbReference type="SMART" id="SM00298">
    <property type="entry name" value="CHROMO"/>
    <property type="match status" value="1"/>
</dbReference>
<keyword evidence="6" id="KW-0539">Nucleus</keyword>
<dbReference type="Gene3D" id="2.40.50.40">
    <property type="match status" value="1"/>
</dbReference>
<evidence type="ECO:0000256" key="2">
    <source>
        <dbReference type="ARBA" id="ARBA00022679"/>
    </source>
</evidence>
<dbReference type="InterPro" id="IPR021109">
    <property type="entry name" value="Peptidase_aspartic_dom_sf"/>
</dbReference>
<dbReference type="Gene3D" id="2.40.70.10">
    <property type="entry name" value="Acid Proteases"/>
    <property type="match status" value="1"/>
</dbReference>
<keyword evidence="7" id="KW-0511">Multifunctional enzyme</keyword>
<feature type="domain" description="Chromo" evidence="9">
    <location>
        <begin position="1308"/>
        <end position="1359"/>
    </location>
</feature>
<organism evidence="11 12">
    <name type="scientific">Mytilus coruscus</name>
    <name type="common">Sea mussel</name>
    <dbReference type="NCBI Taxonomy" id="42192"/>
    <lineage>
        <taxon>Eukaryota</taxon>
        <taxon>Metazoa</taxon>
        <taxon>Spiralia</taxon>
        <taxon>Lophotrochozoa</taxon>
        <taxon>Mollusca</taxon>
        <taxon>Bivalvia</taxon>
        <taxon>Autobranchia</taxon>
        <taxon>Pteriomorphia</taxon>
        <taxon>Mytilida</taxon>
        <taxon>Mytiloidea</taxon>
        <taxon>Mytilidae</taxon>
        <taxon>Mytilinae</taxon>
        <taxon>Mytilus</taxon>
    </lineage>
</organism>
<dbReference type="Gene3D" id="3.10.10.10">
    <property type="entry name" value="HIV Type 1 Reverse Transcriptase, subunit A, domain 1"/>
    <property type="match status" value="1"/>
</dbReference>
<dbReference type="InterPro" id="IPR050951">
    <property type="entry name" value="Retrovirus_Pol_polyprotein"/>
</dbReference>
<dbReference type="PROSITE" id="PS00598">
    <property type="entry name" value="CHROMO_1"/>
    <property type="match status" value="1"/>
</dbReference>
<dbReference type="Pfam" id="PF00385">
    <property type="entry name" value="Chromo"/>
    <property type="match status" value="1"/>
</dbReference>
<evidence type="ECO:0000256" key="6">
    <source>
        <dbReference type="ARBA" id="ARBA00023242"/>
    </source>
</evidence>
<dbReference type="SUPFAM" id="SSF56672">
    <property type="entry name" value="DNA/RNA polymerases"/>
    <property type="match status" value="1"/>
</dbReference>
<dbReference type="CDD" id="cd00024">
    <property type="entry name" value="CD_CSD"/>
    <property type="match status" value="1"/>
</dbReference>
<accession>A0A6J8BMA8</accession>
<evidence type="ECO:0000256" key="5">
    <source>
        <dbReference type="ARBA" id="ARBA00022759"/>
    </source>
</evidence>
<dbReference type="OrthoDB" id="116216at2759"/>
<dbReference type="InterPro" id="IPR023780">
    <property type="entry name" value="Chromo_domain"/>
</dbReference>
<dbReference type="InterPro" id="IPR000953">
    <property type="entry name" value="Chromo/chromo_shadow_dom"/>
</dbReference>
<evidence type="ECO:0000313" key="12">
    <source>
        <dbReference type="Proteomes" id="UP000507470"/>
    </source>
</evidence>
<protein>
    <submittedName>
        <fullName evidence="11">Uncharacterized protein</fullName>
    </submittedName>
</protein>
<comment type="subcellular location">
    <subcellularLocation>
        <location evidence="1">Nucleus</location>
    </subcellularLocation>
</comment>
<dbReference type="FunFam" id="3.30.70.270:FF:000020">
    <property type="entry name" value="Transposon Tf2-6 polyprotein-like Protein"/>
    <property type="match status" value="1"/>
</dbReference>
<dbReference type="InterPro" id="IPR041588">
    <property type="entry name" value="Integrase_H2C2"/>
</dbReference>
<evidence type="ECO:0000256" key="4">
    <source>
        <dbReference type="ARBA" id="ARBA00022722"/>
    </source>
</evidence>
<sequence length="1398" mass="159776">MSDSESEVTIQNPPETEENSAEIHSQPTPTPATVNSEHFEALMNNINSFAGLPTEDANLWLDKFDAWIAFHRWNKENEKIASAMRLKLEGGALSWFNGLPNSVKRNSDQLFTKFKEHFSGLHPTWMLEQHLYERCMLPSESLEVYISDIEKRCSRLCKTDRETTTAFIRGLPGSLRVFVIQRDPKYFKDAVQSAKLAQESMTGLTSTFEYGASNSVLNKLSDQEKAIKDLKDTISAMQISPSRINKNTGADISVANPSLISKLRNIGVRVKIDRSDKESILIANNEKVKIIGVISVNIVVGKDNAHVRFYLVPGLEPNIILGIDFLKSKGAVIDFVNRNVTFDPRRQLVEQTNVTVPPRSEKLIVAKIKGTPLPDFILDKPITIKKNSNVGKFVCLSDKDKVFVVNESKTSASVQNTPIEDDGAVMNEILSHIGRDLNDKERDQLVNLLEIYSNVFVNGGKLGNCDILQHEISMPCDQKPIRQRPYKIGNKRKQILENMIEDMLKQDIIEPSTSPWAAPCLLVAKKNNTEYRLVVDYRKINSITEQDAHPLLTTDDALESLGATQPSNFSCLDLRSGYYRKFVQNYAKIAAPLYALTKKNCDFVWSKECDCAFEHLKSTLTSPPILAYPDYDRPFRVYTDASSFALGAVLCQEQSGQERVICYAGRALSKQEQNYGITELECLALVFAIKKFDCYLRFTSFTAYVDHAALKWLLSLKEPTGKFARWVALIQSYNFEIVYRPGSSHGNADGVSRRTYVDSPDDDLDNESLLNILPSYQIHETQQLNTKESSNPIFSPPVRKIACQSVKQCRDIHANADNLFSTTEIISEQRADNNHKDIIDYLETGRLPKDKDKHRKVLVLQPFYFLHNDILYHVDKRSKRGQRDLNVNIQLAIPRKMVPTILAETHNSLFSGHLGISRTIRRTQRLYFWPLMNSDIENWIKSCELCSERKQPPNPVRAQLSSMPIASMPFERVSTDIMGPLPVSGPSKYQYVLVFICYFTKYVEFIPLSDIRASTVAKAFIENVLCRHGSPSFLHSDRGSNYLSNIVRETCKPFEITKTHTTSYLPQCNGQSERMMRSVKDMLSKYLDDNKNWHNFLPFIQFAYNTAPSVDTTDYSPFFLVYGRHPRNPIDSNLPNLDVNKTAQEYVTTLLEELEIARKIAKELIETRKSEMLKKANKNRDNPNFNVGDIVYLYKPVLVAGIGRKLNRPWIGPYYISQKLSEIHVKLRRKSDGKLLKNRVHINRLKRGYVWTNEPYDITPPLNEDAVEPAIISVDEIPADFISEEVQPNISQLQDNTTQNNNRDNTIFSVEKILRKKRIKGKWKYRVKWVGFDSKDNSWVDFEDLNLECQNYVTDMHNKIPSVARILKIYTYELITLTILVIRFENFITQKLLMVPKV</sequence>
<dbReference type="PROSITE" id="PS50994">
    <property type="entry name" value="INTEGRASE"/>
    <property type="match status" value="1"/>
</dbReference>
<evidence type="ECO:0000259" key="9">
    <source>
        <dbReference type="PROSITE" id="PS50013"/>
    </source>
</evidence>
<evidence type="ECO:0000259" key="10">
    <source>
        <dbReference type="PROSITE" id="PS50994"/>
    </source>
</evidence>
<dbReference type="Pfam" id="PF17919">
    <property type="entry name" value="RT_RNaseH_2"/>
    <property type="match status" value="1"/>
</dbReference>
<keyword evidence="5" id="KW-0378">Hydrolase</keyword>
<dbReference type="CDD" id="cd00303">
    <property type="entry name" value="retropepsin_like"/>
    <property type="match status" value="1"/>
</dbReference>
<dbReference type="InterPro" id="IPR001584">
    <property type="entry name" value="Integrase_cat-core"/>
</dbReference>
<name>A0A6J8BMA8_MYTCO</name>
<dbReference type="InterPro" id="IPR023779">
    <property type="entry name" value="Chromodomain_CS"/>
</dbReference>
<evidence type="ECO:0000256" key="1">
    <source>
        <dbReference type="ARBA" id="ARBA00004123"/>
    </source>
</evidence>
<dbReference type="FunFam" id="1.10.340.70:FF:000001">
    <property type="entry name" value="Retrovirus-related Pol polyprotein from transposon gypsy-like Protein"/>
    <property type="match status" value="1"/>
</dbReference>
<dbReference type="InterPro" id="IPR041577">
    <property type="entry name" value="RT_RNaseH_2"/>
</dbReference>
<dbReference type="FunFam" id="3.30.420.10:FF:000032">
    <property type="entry name" value="Retrovirus-related Pol polyprotein from transposon 297-like Protein"/>
    <property type="match status" value="1"/>
</dbReference>
<dbReference type="SUPFAM" id="SSF53098">
    <property type="entry name" value="Ribonuclease H-like"/>
    <property type="match status" value="1"/>
</dbReference>
<keyword evidence="3" id="KW-0548">Nucleotidyltransferase</keyword>
<dbReference type="Pfam" id="PF00665">
    <property type="entry name" value="rve"/>
    <property type="match status" value="1"/>
</dbReference>
<dbReference type="GO" id="GO:0016779">
    <property type="term" value="F:nucleotidyltransferase activity"/>
    <property type="evidence" value="ECO:0007669"/>
    <property type="project" value="UniProtKB-KW"/>
</dbReference>
<reference evidence="11 12" key="1">
    <citation type="submission" date="2020-06" db="EMBL/GenBank/DDBJ databases">
        <authorList>
            <person name="Li R."/>
            <person name="Bekaert M."/>
        </authorList>
    </citation>
    <scope>NUCLEOTIDE SEQUENCE [LARGE SCALE GENOMIC DNA]</scope>
    <source>
        <strain evidence="12">wild</strain>
    </source>
</reference>
<dbReference type="InterPro" id="IPR043128">
    <property type="entry name" value="Rev_trsase/Diguanyl_cyclase"/>
</dbReference>
<dbReference type="Gene3D" id="1.10.340.70">
    <property type="match status" value="1"/>
</dbReference>
<dbReference type="SUPFAM" id="SSF54160">
    <property type="entry name" value="Chromo domain-like"/>
    <property type="match status" value="1"/>
</dbReference>
<dbReference type="InterPro" id="IPR036397">
    <property type="entry name" value="RNaseH_sf"/>
</dbReference>
<feature type="domain" description="Integrase catalytic" evidence="10">
    <location>
        <begin position="965"/>
        <end position="1125"/>
    </location>
</feature>
<evidence type="ECO:0000313" key="11">
    <source>
        <dbReference type="EMBL" id="CAC5383964.1"/>
    </source>
</evidence>
<dbReference type="GO" id="GO:0004519">
    <property type="term" value="F:endonuclease activity"/>
    <property type="evidence" value="ECO:0007669"/>
    <property type="project" value="UniProtKB-KW"/>
</dbReference>
<evidence type="ECO:0000256" key="7">
    <source>
        <dbReference type="ARBA" id="ARBA00023268"/>
    </source>
</evidence>
<feature type="region of interest" description="Disordered" evidence="8">
    <location>
        <begin position="1"/>
        <end position="33"/>
    </location>
</feature>
<dbReference type="GO" id="GO:0003676">
    <property type="term" value="F:nucleic acid binding"/>
    <property type="evidence" value="ECO:0007669"/>
    <property type="project" value="InterPro"/>
</dbReference>
<dbReference type="PANTHER" id="PTHR37984:SF5">
    <property type="entry name" value="PROTEIN NYNRIN-LIKE"/>
    <property type="match status" value="1"/>
</dbReference>